<comment type="caution">
    <text evidence="9">The sequence shown here is derived from an EMBL/GenBank/DDBJ whole genome shotgun (WGS) entry which is preliminary data.</text>
</comment>
<keyword evidence="9" id="KW-0436">Ligase</keyword>
<dbReference type="SUPFAM" id="SSF51905">
    <property type="entry name" value="FAD/NAD(P)-binding domain"/>
    <property type="match status" value="1"/>
</dbReference>
<evidence type="ECO:0000256" key="1">
    <source>
        <dbReference type="ARBA" id="ARBA00001974"/>
    </source>
</evidence>
<dbReference type="InterPro" id="IPR000172">
    <property type="entry name" value="GMC_OxRdtase_N"/>
</dbReference>
<keyword evidence="4 5" id="KW-0274">FAD</keyword>
<dbReference type="PROSITE" id="PS00623">
    <property type="entry name" value="GMC_OXRED_1"/>
    <property type="match status" value="1"/>
</dbReference>
<feature type="binding site" evidence="5">
    <location>
        <position position="82"/>
    </location>
    <ligand>
        <name>FAD</name>
        <dbReference type="ChEBI" id="CHEBI:57692"/>
    </ligand>
</feature>
<dbReference type="InterPro" id="IPR007867">
    <property type="entry name" value="GMC_OxRtase_C"/>
</dbReference>
<gene>
    <name evidence="9" type="ORF">DI533_01140</name>
</gene>
<feature type="domain" description="Glucose-methanol-choline oxidoreductase N-terminal" evidence="7">
    <location>
        <begin position="80"/>
        <end position="103"/>
    </location>
</feature>
<dbReference type="Proteomes" id="UP000248975">
    <property type="component" value="Unassembled WGS sequence"/>
</dbReference>
<comment type="cofactor">
    <cofactor evidence="1 5">
        <name>FAD</name>
        <dbReference type="ChEBI" id="CHEBI:57692"/>
    </cofactor>
</comment>
<name>A0A2W5TTM3_CERSP</name>
<dbReference type="PROSITE" id="PS00624">
    <property type="entry name" value="GMC_OXRED_2"/>
    <property type="match status" value="1"/>
</dbReference>
<dbReference type="PANTHER" id="PTHR11552">
    <property type="entry name" value="GLUCOSE-METHANOL-CHOLINE GMC OXIDOREDUCTASE"/>
    <property type="match status" value="1"/>
</dbReference>
<dbReference type="GO" id="GO:0016614">
    <property type="term" value="F:oxidoreductase activity, acting on CH-OH group of donors"/>
    <property type="evidence" value="ECO:0007669"/>
    <property type="project" value="InterPro"/>
</dbReference>
<dbReference type="Gene3D" id="3.30.560.10">
    <property type="entry name" value="Glucose Oxidase, domain 3"/>
    <property type="match status" value="1"/>
</dbReference>
<evidence type="ECO:0000256" key="5">
    <source>
        <dbReference type="PIRSR" id="PIRSR000137-2"/>
    </source>
</evidence>
<organism evidence="9 10">
    <name type="scientific">Cereibacter sphaeroides</name>
    <name type="common">Rhodobacter sphaeroides</name>
    <dbReference type="NCBI Taxonomy" id="1063"/>
    <lineage>
        <taxon>Bacteria</taxon>
        <taxon>Pseudomonadati</taxon>
        <taxon>Pseudomonadota</taxon>
        <taxon>Alphaproteobacteria</taxon>
        <taxon>Rhodobacterales</taxon>
        <taxon>Paracoccaceae</taxon>
        <taxon>Cereibacter</taxon>
    </lineage>
</organism>
<feature type="domain" description="Glucose-methanol-choline oxidoreductase N-terminal" evidence="8">
    <location>
        <begin position="253"/>
        <end position="267"/>
    </location>
</feature>
<dbReference type="GO" id="GO:0016874">
    <property type="term" value="F:ligase activity"/>
    <property type="evidence" value="ECO:0007669"/>
    <property type="project" value="UniProtKB-KW"/>
</dbReference>
<evidence type="ECO:0000256" key="2">
    <source>
        <dbReference type="ARBA" id="ARBA00010790"/>
    </source>
</evidence>
<proteinExistence type="inferred from homology"/>
<evidence type="ECO:0000256" key="6">
    <source>
        <dbReference type="RuleBase" id="RU003968"/>
    </source>
</evidence>
<evidence type="ECO:0000313" key="10">
    <source>
        <dbReference type="Proteomes" id="UP000248975"/>
    </source>
</evidence>
<evidence type="ECO:0000313" key="9">
    <source>
        <dbReference type="EMBL" id="PZQ99327.1"/>
    </source>
</evidence>
<evidence type="ECO:0000256" key="3">
    <source>
        <dbReference type="ARBA" id="ARBA00022630"/>
    </source>
</evidence>
<dbReference type="InterPro" id="IPR036188">
    <property type="entry name" value="FAD/NAD-bd_sf"/>
</dbReference>
<dbReference type="Pfam" id="PF05199">
    <property type="entry name" value="GMC_oxred_C"/>
    <property type="match status" value="1"/>
</dbReference>
<dbReference type="AlphaFoldDB" id="A0A2W5TTM3"/>
<dbReference type="Gene3D" id="3.50.50.60">
    <property type="entry name" value="FAD/NAD(P)-binding domain"/>
    <property type="match status" value="1"/>
</dbReference>
<dbReference type="Pfam" id="PF00732">
    <property type="entry name" value="GMC_oxred_N"/>
    <property type="match status" value="1"/>
</dbReference>
<protein>
    <submittedName>
        <fullName evidence="9">Alanine-phosphoribitol ligase</fullName>
    </submittedName>
</protein>
<comment type="similarity">
    <text evidence="2 6">Belongs to the GMC oxidoreductase family.</text>
</comment>
<accession>A0A2W5TTM3</accession>
<dbReference type="InterPro" id="IPR012132">
    <property type="entry name" value="GMC_OxRdtase"/>
</dbReference>
<dbReference type="PANTHER" id="PTHR11552:SF147">
    <property type="entry name" value="CHOLINE DEHYDROGENASE, MITOCHONDRIAL"/>
    <property type="match status" value="1"/>
</dbReference>
<reference evidence="9 10" key="1">
    <citation type="submission" date="2017-08" db="EMBL/GenBank/DDBJ databases">
        <title>Infants hospitalized years apart are colonized by the same room-sourced microbial strains.</title>
        <authorList>
            <person name="Brooks B."/>
            <person name="Olm M.R."/>
            <person name="Firek B.A."/>
            <person name="Baker R."/>
            <person name="Thomas B.C."/>
            <person name="Morowitz M.J."/>
            <person name="Banfield J.F."/>
        </authorList>
    </citation>
    <scope>NUCLEOTIDE SEQUENCE [LARGE SCALE GENOMIC DNA]</scope>
    <source>
        <strain evidence="9">S2_003_000_R2_11</strain>
    </source>
</reference>
<sequence>MLEADFIIIGGGSAGCALASRLTEDADCTVILLEAGDRDRSIYIHLPVTYYKTTGPQFTWGYKTAPQVHQNGLEVPLAQARVLGGGSSINAQIYMRGTPRDYDGWRDDYGCAGWGYEDVLPFFIKSEDNLSLTTQAHGQGGPLKVSPQAHTDPLTLAWIEACKQVGMNANADFNSGDPAGCGLYQVTNRAGRRSSAAVAYLRPNMSRPNLKVLTKHRALRLDFDGRRAVGVTVEAGGQPQIFRARREVVLSSGAIGTPHLLMRSGIGSAADLRRHGVGVVNDLPGVGRNLQDHLDVFMISAVRGNLGYDRYKKLPWQIAAALQFAFTGKGPITSNVVEGGAFWWVDRNDPDPDVQFHFLAGSGVEAGISSIADGGSGCTLNAYLVRPLSRGTVSLRDARPDSPPVIDPNYLSHPDDLRKTVDAVRLSRQIMQQPALAPYIDHEHFPGSGCATDAQLEDFVRREARTGYHPVGTCRMGHGPDAVVDTELRVKGIDGLRIVDNSIMPRLVSANTNATAIMIGEKAAQMIGGNRKRAS</sequence>
<keyword evidence="3 6" id="KW-0285">Flavoprotein</keyword>
<dbReference type="EMBL" id="QFQS01000001">
    <property type="protein sequence ID" value="PZQ99327.1"/>
    <property type="molecule type" value="Genomic_DNA"/>
</dbReference>
<evidence type="ECO:0000259" key="8">
    <source>
        <dbReference type="PROSITE" id="PS00624"/>
    </source>
</evidence>
<dbReference type="GO" id="GO:0050660">
    <property type="term" value="F:flavin adenine dinucleotide binding"/>
    <property type="evidence" value="ECO:0007669"/>
    <property type="project" value="InterPro"/>
</dbReference>
<dbReference type="SUPFAM" id="SSF54373">
    <property type="entry name" value="FAD-linked reductases, C-terminal domain"/>
    <property type="match status" value="1"/>
</dbReference>
<dbReference type="PIRSF" id="PIRSF000137">
    <property type="entry name" value="Alcohol_oxidase"/>
    <property type="match status" value="1"/>
</dbReference>
<evidence type="ECO:0000256" key="4">
    <source>
        <dbReference type="ARBA" id="ARBA00022827"/>
    </source>
</evidence>
<evidence type="ECO:0000259" key="7">
    <source>
        <dbReference type="PROSITE" id="PS00623"/>
    </source>
</evidence>